<evidence type="ECO:0000313" key="2">
    <source>
        <dbReference type="WBParaSite" id="nRc.2.0.1.t08927-RA"/>
    </source>
</evidence>
<name>A0A915I466_ROMCU</name>
<accession>A0A915I466</accession>
<evidence type="ECO:0000313" key="1">
    <source>
        <dbReference type="Proteomes" id="UP000887565"/>
    </source>
</evidence>
<sequence length="122" mass="13936">MFLRKYSMNFPNAIIFNTSNYSSSLVEDGYFCRKVCQLPDVQCLANHTVSISYQFAALPSTTILPIPVEVIGVRAESLDGSPFYVRYVVDRRNADRFYVIQNEKNVLKPHNNLTQIRKPLAS</sequence>
<dbReference type="WBParaSite" id="nRc.2.0.1.t08927-RA">
    <property type="protein sequence ID" value="nRc.2.0.1.t08927-RA"/>
    <property type="gene ID" value="nRc.2.0.1.g08927"/>
</dbReference>
<reference evidence="2" key="1">
    <citation type="submission" date="2022-11" db="UniProtKB">
        <authorList>
            <consortium name="WormBaseParasite"/>
        </authorList>
    </citation>
    <scope>IDENTIFICATION</scope>
</reference>
<dbReference type="Proteomes" id="UP000887565">
    <property type="component" value="Unplaced"/>
</dbReference>
<protein>
    <submittedName>
        <fullName evidence="2">Uncharacterized protein</fullName>
    </submittedName>
</protein>
<proteinExistence type="predicted"/>
<dbReference type="AlphaFoldDB" id="A0A915I466"/>
<organism evidence="1 2">
    <name type="scientific">Romanomermis culicivorax</name>
    <name type="common">Nematode worm</name>
    <dbReference type="NCBI Taxonomy" id="13658"/>
    <lineage>
        <taxon>Eukaryota</taxon>
        <taxon>Metazoa</taxon>
        <taxon>Ecdysozoa</taxon>
        <taxon>Nematoda</taxon>
        <taxon>Enoplea</taxon>
        <taxon>Dorylaimia</taxon>
        <taxon>Mermithida</taxon>
        <taxon>Mermithoidea</taxon>
        <taxon>Mermithidae</taxon>
        <taxon>Romanomermis</taxon>
    </lineage>
</organism>
<keyword evidence="1" id="KW-1185">Reference proteome</keyword>